<dbReference type="InterPro" id="IPR015943">
    <property type="entry name" value="WD40/YVTN_repeat-like_dom_sf"/>
</dbReference>
<gene>
    <name evidence="5" type="ORF">FO442_07310</name>
</gene>
<dbReference type="GO" id="GO:0006355">
    <property type="term" value="P:regulation of DNA-templated transcription"/>
    <property type="evidence" value="ECO:0007669"/>
    <property type="project" value="InterPro"/>
</dbReference>
<feature type="transmembrane region" description="Helical" evidence="2">
    <location>
        <begin position="775"/>
        <end position="793"/>
    </location>
</feature>
<evidence type="ECO:0000313" key="6">
    <source>
        <dbReference type="Proteomes" id="UP000316008"/>
    </source>
</evidence>
<proteinExistence type="predicted"/>
<dbReference type="InterPro" id="IPR000700">
    <property type="entry name" value="PAS-assoc_C"/>
</dbReference>
<evidence type="ECO:0000313" key="5">
    <source>
        <dbReference type="EMBL" id="TSJ45558.1"/>
    </source>
</evidence>
<dbReference type="InterPro" id="IPR013783">
    <property type="entry name" value="Ig-like_fold"/>
</dbReference>
<comment type="caution">
    <text evidence="5">The sequence shown here is derived from an EMBL/GenBank/DDBJ whole genome shotgun (WGS) entry which is preliminary data.</text>
</comment>
<dbReference type="Pfam" id="PF07228">
    <property type="entry name" value="SpoIIE"/>
    <property type="match status" value="1"/>
</dbReference>
<dbReference type="OrthoDB" id="9811889at2"/>
<dbReference type="Gene3D" id="2.60.40.10">
    <property type="entry name" value="Immunoglobulins"/>
    <property type="match status" value="1"/>
</dbReference>
<dbReference type="InterPro" id="IPR000014">
    <property type="entry name" value="PAS"/>
</dbReference>
<feature type="transmembrane region" description="Helical" evidence="2">
    <location>
        <begin position="855"/>
        <end position="873"/>
    </location>
</feature>
<evidence type="ECO:0000256" key="1">
    <source>
        <dbReference type="ARBA" id="ARBA00022801"/>
    </source>
</evidence>
<keyword evidence="2" id="KW-1133">Transmembrane helix</keyword>
<feature type="transmembrane region" description="Helical" evidence="2">
    <location>
        <begin position="805"/>
        <end position="824"/>
    </location>
</feature>
<keyword evidence="1" id="KW-0378">Hydrolase</keyword>
<evidence type="ECO:0000259" key="3">
    <source>
        <dbReference type="PROSITE" id="PS50112"/>
    </source>
</evidence>
<feature type="transmembrane region" description="Helical" evidence="2">
    <location>
        <begin position="746"/>
        <end position="769"/>
    </location>
</feature>
<dbReference type="EMBL" id="VLPL01000003">
    <property type="protein sequence ID" value="TSJ45558.1"/>
    <property type="molecule type" value="Genomic_DNA"/>
</dbReference>
<dbReference type="PANTHER" id="PTHR43156">
    <property type="entry name" value="STAGE II SPORULATION PROTEIN E-RELATED"/>
    <property type="match status" value="1"/>
</dbReference>
<name>A0A556N0J8_9FLAO</name>
<keyword evidence="6" id="KW-1185">Reference proteome</keyword>
<dbReference type="GO" id="GO:0016791">
    <property type="term" value="F:phosphatase activity"/>
    <property type="evidence" value="ECO:0007669"/>
    <property type="project" value="TreeGrafter"/>
</dbReference>
<keyword evidence="2" id="KW-0472">Membrane</keyword>
<dbReference type="InterPro" id="IPR001932">
    <property type="entry name" value="PPM-type_phosphatase-like_dom"/>
</dbReference>
<dbReference type="NCBIfam" id="TIGR00229">
    <property type="entry name" value="sensory_box"/>
    <property type="match status" value="1"/>
</dbReference>
<dbReference type="Pfam" id="PF13426">
    <property type="entry name" value="PAS_9"/>
    <property type="match status" value="1"/>
</dbReference>
<dbReference type="Proteomes" id="UP000316008">
    <property type="component" value="Unassembled WGS sequence"/>
</dbReference>
<keyword evidence="2" id="KW-0812">Transmembrane</keyword>
<dbReference type="PROSITE" id="PS50113">
    <property type="entry name" value="PAC"/>
    <property type="match status" value="1"/>
</dbReference>
<dbReference type="Gene3D" id="3.60.40.10">
    <property type="entry name" value="PPM-type phosphatase domain"/>
    <property type="match status" value="1"/>
</dbReference>
<accession>A0A556N0J8</accession>
<feature type="transmembrane region" description="Helical" evidence="2">
    <location>
        <begin position="706"/>
        <end position="725"/>
    </location>
</feature>
<evidence type="ECO:0000256" key="2">
    <source>
        <dbReference type="SAM" id="Phobius"/>
    </source>
</evidence>
<dbReference type="CDD" id="cd00130">
    <property type="entry name" value="PAS"/>
    <property type="match status" value="2"/>
</dbReference>
<evidence type="ECO:0000259" key="4">
    <source>
        <dbReference type="PROSITE" id="PS50113"/>
    </source>
</evidence>
<dbReference type="SUPFAM" id="SSF50998">
    <property type="entry name" value="Quinoprotein alcohol dehydrogenase-like"/>
    <property type="match status" value="1"/>
</dbReference>
<feature type="transmembrane region" description="Helical" evidence="2">
    <location>
        <begin position="879"/>
        <end position="900"/>
    </location>
</feature>
<feature type="domain" description="PAS" evidence="3">
    <location>
        <begin position="1020"/>
        <end position="1090"/>
    </location>
</feature>
<dbReference type="PROSITE" id="PS50112">
    <property type="entry name" value="PAS"/>
    <property type="match status" value="1"/>
</dbReference>
<dbReference type="InterPro" id="IPR011047">
    <property type="entry name" value="Quinoprotein_ADH-like_sf"/>
</dbReference>
<dbReference type="InterPro" id="IPR035965">
    <property type="entry name" value="PAS-like_dom_sf"/>
</dbReference>
<dbReference type="SMART" id="SM00331">
    <property type="entry name" value="PP2C_SIG"/>
    <property type="match status" value="1"/>
</dbReference>
<feature type="domain" description="PAC" evidence="4">
    <location>
        <begin position="1094"/>
        <end position="1148"/>
    </location>
</feature>
<dbReference type="InterPro" id="IPR036457">
    <property type="entry name" value="PPM-type-like_dom_sf"/>
</dbReference>
<dbReference type="InterPro" id="IPR013767">
    <property type="entry name" value="PAS_fold"/>
</dbReference>
<dbReference type="PANTHER" id="PTHR43156:SF9">
    <property type="entry name" value="HAMP DOMAIN-CONTAINING PROTEIN"/>
    <property type="match status" value="1"/>
</dbReference>
<dbReference type="SUPFAM" id="SSF55785">
    <property type="entry name" value="PYP-like sensor domain (PAS domain)"/>
    <property type="match status" value="2"/>
</dbReference>
<dbReference type="SMART" id="SM00091">
    <property type="entry name" value="PAS"/>
    <property type="match status" value="2"/>
</dbReference>
<dbReference type="RefSeq" id="WP_144332514.1">
    <property type="nucleotide sequence ID" value="NZ_VLPL01000003.1"/>
</dbReference>
<dbReference type="InterPro" id="IPR052016">
    <property type="entry name" value="Bact_Sigma-Reg"/>
</dbReference>
<dbReference type="Gene3D" id="2.130.10.10">
    <property type="entry name" value="YVTN repeat-like/Quinoprotein amine dehydrogenase"/>
    <property type="match status" value="3"/>
</dbReference>
<protein>
    <submittedName>
        <fullName evidence="5">PAS domain S-box protein</fullName>
    </submittedName>
</protein>
<dbReference type="Pfam" id="PF00989">
    <property type="entry name" value="PAS"/>
    <property type="match status" value="1"/>
</dbReference>
<dbReference type="Gene3D" id="3.30.450.20">
    <property type="entry name" value="PAS domain"/>
    <property type="match status" value="2"/>
</dbReference>
<organism evidence="5 6">
    <name type="scientific">Fluviicola chungangensis</name>
    <dbReference type="NCBI Taxonomy" id="2597671"/>
    <lineage>
        <taxon>Bacteria</taxon>
        <taxon>Pseudomonadati</taxon>
        <taxon>Bacteroidota</taxon>
        <taxon>Flavobacteriia</taxon>
        <taxon>Flavobacteriales</taxon>
        <taxon>Crocinitomicaceae</taxon>
        <taxon>Fluviicola</taxon>
    </lineage>
</organism>
<sequence length="1400" mass="160362">MSQQLNAQLYTFQEFNHQDGLKITTTLTTTQDELGHLLIGTDGNGIVRFNGTTFESIHSAKGLDRPYHVTGISLINGELYFSTLYAGVLNYYNNGIHLFYKINPKAEGSALRIAKCQNNLSIITNNYLIVTDLKGKVLIKKPYLSGYISRCVQLLETPYGNILITDKDSYFISSTEITPLSNWLNSPKVNFKIASYYQKKLVLFDETGKNKYTYYFSNNGSIFRRTIDPSGFEFSIDPIENVTSKNNRILFNHSDKQLFSIEDDKLKRIAPNYNKELGTIYHLFIDNSGDYWINTSQGITKVSIEPFTKVKLSPIFEDNLILQVFRTRNNEFLLGNGKNEVYYGSLYSPDFKVKKNFRANHILECPLGTLICSETGIFELKGGEIRETTIPEQQGKRIKFAIWDGEKLWFAPVQKGLYCYNPKTRTSTKIKMKFSPDYFYCGQQSADGKFLYLGTNEGILKLNPATNETDHLSHFNVIGSYVGNSTKDLYGNLWFTLDRGIAGIDRNHHLIIIDDQKILPSYLFYTLSSDKLGNLIIGTNLGIHILKMDKAGKVVYHKNYNEKNGFQGYETNMRAVFQDENKSFVGTSEGLFLINTEILKNYPVPPKPIIIKGRLFQNGVIRDVDQGKYLTFKTILSKNSGLEYYYRIGGYHKFWVKLNSSGEMKLPELENGSYRLEVRSSFDGINFSEISQYPIHIHNPIWQSKWFIVIIILFLGLLNIGYLEWTRTGMRINLYEISYNSLDPRFVPKLLLFGALSNVITGLIVYYFVDNKLGSITANFIASSVLVVGYATHKFSGRRNRLDRINSLSLYFSLLVLFVQFFYLLFITNIHPYPVIAIVLISSALPYMLNNIRSIIIICLLQISVSVLMLIWIENPVYNSVLFILTMGVSSALTVMVTYLRNDSLEKLFFVSNILNKGNMMAISFDQKGIITYCSKNLSNLLHIDSNMIVGKSLSTLNPIVVSAEMREFSLGDEFSDGKIFLVPMYNKKGEVIWIEWSCKYFSDSVRVIMGQDVTEKLTLTTNYQSLVENAHDMIFNTDIDGNFTYLNEMSSRTFGYKNENLVGKDSVTIVHPEYREIVKDFFRNQIINRIQNTYLEFPIRTKEGRIIWLGQNASIVFEPGSRKRIIGFTALARDITEKRANELLIEQQNKDITSSINSAKRIQYSLLPKASEIGTHFEDYFVIFKPKDIVSGDFYWTHQTGNKLILVLADCTGHGVPGAFMTILGINLLNQLVIERKIDDPAQILNGLNSELHKLLHHGTNTLTTEGMDALVVVFEKDSIQFATSGVALIHIHQEEFLLYRSTKIEQDTEIQIYENRQITLTDRDQLYLITDGFQKQFGSIRNKKFSFKRIRELLEKIKVESMPLQKKYFENAWSNWSEGHEQTDDITIIGLKKYQPKD</sequence>
<reference evidence="5 6" key="1">
    <citation type="submission" date="2019-07" db="EMBL/GenBank/DDBJ databases">
        <authorList>
            <person name="Huq M.A."/>
        </authorList>
    </citation>
    <scope>NUCLEOTIDE SEQUENCE [LARGE SCALE GENOMIC DNA]</scope>
    <source>
        <strain evidence="5 6">MAH-3</strain>
    </source>
</reference>